<sequence length="377" mass="42819">MGLWNEEEETASLKACKIPTNLETPKKCLVGKLFSDIPHSHATITAALYNMWNKPKGFICEQVKDRIYRFYFENEFDASTKLHRQPWNYNGNLLVLRPWKKGHDISAYNFDHVPFSVQVRGLPLKYRTSTICQKLCSRIGSVLEAEIYVTRDSQSSIPKAVVLIDLSKPLQFGAYLDTDDYGNVWVDFKYEKLPIFCYYCGKIGHEQQGCSDLIKDRNENNVRSSKYGPELKADDQIGKMIIIDGSVHGLKVNNNTYNDEMVSKVAQQLSSLHVTDKHKGIIDEQDLNPTMLTMENIELGMLKFNPGSNHVPHIKNKNKAHISGYKARVNSSVSSSIPGSNLNLILGDVDEYQAMKRRSDEEIDDGKKGKRVCFDLS</sequence>
<dbReference type="InterPro" id="IPR025558">
    <property type="entry name" value="DUF4283"/>
</dbReference>
<dbReference type="InterPro" id="IPR001878">
    <property type="entry name" value="Znf_CCHC"/>
</dbReference>
<dbReference type="GO" id="GO:0008270">
    <property type="term" value="F:zinc ion binding"/>
    <property type="evidence" value="ECO:0007669"/>
    <property type="project" value="UniProtKB-KW"/>
</dbReference>
<dbReference type="EMBL" id="JAYWIO010000006">
    <property type="protein sequence ID" value="KAK7256462.1"/>
    <property type="molecule type" value="Genomic_DNA"/>
</dbReference>
<keyword evidence="4" id="KW-1185">Reference proteome</keyword>
<dbReference type="PROSITE" id="PS50158">
    <property type="entry name" value="ZF_CCHC"/>
    <property type="match status" value="1"/>
</dbReference>
<dbReference type="GO" id="GO:0003676">
    <property type="term" value="F:nucleic acid binding"/>
    <property type="evidence" value="ECO:0007669"/>
    <property type="project" value="InterPro"/>
</dbReference>
<accession>A0AAN9HWA6</accession>
<evidence type="ECO:0000313" key="3">
    <source>
        <dbReference type="EMBL" id="KAK7256462.1"/>
    </source>
</evidence>
<protein>
    <recommendedName>
        <fullName evidence="2">CCHC-type domain-containing protein</fullName>
    </recommendedName>
</protein>
<organism evidence="3 4">
    <name type="scientific">Crotalaria pallida</name>
    <name type="common">Smooth rattlebox</name>
    <name type="synonym">Crotalaria striata</name>
    <dbReference type="NCBI Taxonomy" id="3830"/>
    <lineage>
        <taxon>Eukaryota</taxon>
        <taxon>Viridiplantae</taxon>
        <taxon>Streptophyta</taxon>
        <taxon>Embryophyta</taxon>
        <taxon>Tracheophyta</taxon>
        <taxon>Spermatophyta</taxon>
        <taxon>Magnoliopsida</taxon>
        <taxon>eudicotyledons</taxon>
        <taxon>Gunneridae</taxon>
        <taxon>Pentapetalae</taxon>
        <taxon>rosids</taxon>
        <taxon>fabids</taxon>
        <taxon>Fabales</taxon>
        <taxon>Fabaceae</taxon>
        <taxon>Papilionoideae</taxon>
        <taxon>50 kb inversion clade</taxon>
        <taxon>genistoids sensu lato</taxon>
        <taxon>core genistoids</taxon>
        <taxon>Crotalarieae</taxon>
        <taxon>Crotalaria</taxon>
    </lineage>
</organism>
<dbReference type="Pfam" id="PF14392">
    <property type="entry name" value="zf-CCHC_4"/>
    <property type="match status" value="1"/>
</dbReference>
<feature type="domain" description="CCHC-type" evidence="2">
    <location>
        <begin position="197"/>
        <end position="210"/>
    </location>
</feature>
<dbReference type="Proteomes" id="UP001372338">
    <property type="component" value="Unassembled WGS sequence"/>
</dbReference>
<dbReference type="InterPro" id="IPR025836">
    <property type="entry name" value="Zn_knuckle_CX2CX4HX4C"/>
</dbReference>
<dbReference type="Pfam" id="PF14111">
    <property type="entry name" value="DUF4283"/>
    <property type="match status" value="1"/>
</dbReference>
<name>A0AAN9HWA6_CROPI</name>
<evidence type="ECO:0000259" key="2">
    <source>
        <dbReference type="PROSITE" id="PS50158"/>
    </source>
</evidence>
<keyword evidence="1" id="KW-0863">Zinc-finger</keyword>
<keyword evidence="1" id="KW-0479">Metal-binding</keyword>
<evidence type="ECO:0000256" key="1">
    <source>
        <dbReference type="PROSITE-ProRule" id="PRU00047"/>
    </source>
</evidence>
<evidence type="ECO:0000313" key="4">
    <source>
        <dbReference type="Proteomes" id="UP001372338"/>
    </source>
</evidence>
<keyword evidence="1" id="KW-0862">Zinc</keyword>
<dbReference type="InterPro" id="IPR040256">
    <property type="entry name" value="At4g02000-like"/>
</dbReference>
<proteinExistence type="predicted"/>
<gene>
    <name evidence="3" type="ORF">RIF29_29912</name>
</gene>
<dbReference type="PANTHER" id="PTHR31286">
    <property type="entry name" value="GLYCINE-RICH CELL WALL STRUCTURAL PROTEIN 1.8-LIKE"/>
    <property type="match status" value="1"/>
</dbReference>
<comment type="caution">
    <text evidence="3">The sequence shown here is derived from an EMBL/GenBank/DDBJ whole genome shotgun (WGS) entry which is preliminary data.</text>
</comment>
<reference evidence="3 4" key="1">
    <citation type="submission" date="2024-01" db="EMBL/GenBank/DDBJ databases">
        <title>The genomes of 5 underutilized Papilionoideae crops provide insights into root nodulation and disease resistanc.</title>
        <authorList>
            <person name="Yuan L."/>
        </authorList>
    </citation>
    <scope>NUCLEOTIDE SEQUENCE [LARGE SCALE GENOMIC DNA]</scope>
    <source>
        <strain evidence="3">ZHUSHIDOU_FW_LH</strain>
        <tissue evidence="3">Leaf</tissue>
    </source>
</reference>
<dbReference type="AlphaFoldDB" id="A0AAN9HWA6"/>
<dbReference type="PANTHER" id="PTHR31286:SF167">
    <property type="entry name" value="OS09G0268800 PROTEIN"/>
    <property type="match status" value="1"/>
</dbReference>